<feature type="transmembrane region" description="Helical" evidence="2">
    <location>
        <begin position="12"/>
        <end position="34"/>
    </location>
</feature>
<keyword evidence="2" id="KW-0472">Membrane</keyword>
<sequence>MESLRRAPRYTALYWPISAVITALITAPGAAAVGDQNVTSAPSCTVPARRPTCASVMRAPKSTKKSPINRGAITRRSAPPRAPNVMVEVGAPPEPATQNPQKNNHEIGHKMGSENENRAKALLLPATTTSILHPSSLTSQSFCYPSPEPKSTYPSIYWPYFLLETPF</sequence>
<accession>A0AAD6SGB4</accession>
<feature type="region of interest" description="Disordered" evidence="1">
    <location>
        <begin position="58"/>
        <end position="101"/>
    </location>
</feature>
<dbReference type="AlphaFoldDB" id="A0AAD6SGB4"/>
<protein>
    <submittedName>
        <fullName evidence="3">Uncharacterized protein</fullName>
    </submittedName>
</protein>
<organism evidence="3 4">
    <name type="scientific">Mycena alexandri</name>
    <dbReference type="NCBI Taxonomy" id="1745969"/>
    <lineage>
        <taxon>Eukaryota</taxon>
        <taxon>Fungi</taxon>
        <taxon>Dikarya</taxon>
        <taxon>Basidiomycota</taxon>
        <taxon>Agaricomycotina</taxon>
        <taxon>Agaricomycetes</taxon>
        <taxon>Agaricomycetidae</taxon>
        <taxon>Agaricales</taxon>
        <taxon>Marasmiineae</taxon>
        <taxon>Mycenaceae</taxon>
        <taxon>Mycena</taxon>
    </lineage>
</organism>
<evidence type="ECO:0000313" key="4">
    <source>
        <dbReference type="Proteomes" id="UP001218188"/>
    </source>
</evidence>
<reference evidence="3" key="1">
    <citation type="submission" date="2023-03" db="EMBL/GenBank/DDBJ databases">
        <title>Massive genome expansion in bonnet fungi (Mycena s.s.) driven by repeated elements and novel gene families across ecological guilds.</title>
        <authorList>
            <consortium name="Lawrence Berkeley National Laboratory"/>
            <person name="Harder C.B."/>
            <person name="Miyauchi S."/>
            <person name="Viragh M."/>
            <person name="Kuo A."/>
            <person name="Thoen E."/>
            <person name="Andreopoulos B."/>
            <person name="Lu D."/>
            <person name="Skrede I."/>
            <person name="Drula E."/>
            <person name="Henrissat B."/>
            <person name="Morin E."/>
            <person name="Kohler A."/>
            <person name="Barry K."/>
            <person name="LaButti K."/>
            <person name="Morin E."/>
            <person name="Salamov A."/>
            <person name="Lipzen A."/>
            <person name="Mereny Z."/>
            <person name="Hegedus B."/>
            <person name="Baldrian P."/>
            <person name="Stursova M."/>
            <person name="Weitz H."/>
            <person name="Taylor A."/>
            <person name="Grigoriev I.V."/>
            <person name="Nagy L.G."/>
            <person name="Martin F."/>
            <person name="Kauserud H."/>
        </authorList>
    </citation>
    <scope>NUCLEOTIDE SEQUENCE</scope>
    <source>
        <strain evidence="3">CBHHK200</strain>
    </source>
</reference>
<dbReference type="EMBL" id="JARJCM010000138">
    <property type="protein sequence ID" value="KAJ7026418.1"/>
    <property type="molecule type" value="Genomic_DNA"/>
</dbReference>
<comment type="caution">
    <text evidence="3">The sequence shown here is derived from an EMBL/GenBank/DDBJ whole genome shotgun (WGS) entry which is preliminary data.</text>
</comment>
<gene>
    <name evidence="3" type="ORF">C8F04DRAFT_1190481</name>
</gene>
<evidence type="ECO:0000256" key="2">
    <source>
        <dbReference type="SAM" id="Phobius"/>
    </source>
</evidence>
<name>A0AAD6SGB4_9AGAR</name>
<keyword evidence="2" id="KW-0812">Transmembrane</keyword>
<evidence type="ECO:0000313" key="3">
    <source>
        <dbReference type="EMBL" id="KAJ7026418.1"/>
    </source>
</evidence>
<proteinExistence type="predicted"/>
<dbReference type="Proteomes" id="UP001218188">
    <property type="component" value="Unassembled WGS sequence"/>
</dbReference>
<evidence type="ECO:0000256" key="1">
    <source>
        <dbReference type="SAM" id="MobiDB-lite"/>
    </source>
</evidence>
<keyword evidence="4" id="KW-1185">Reference proteome</keyword>
<keyword evidence="2" id="KW-1133">Transmembrane helix</keyword>